<dbReference type="PANTHER" id="PTHR47968">
    <property type="entry name" value="CENTROMERE PROTEIN E"/>
    <property type="match status" value="1"/>
</dbReference>
<evidence type="ECO:0000256" key="7">
    <source>
        <dbReference type="RuleBase" id="RU000394"/>
    </source>
</evidence>
<dbReference type="PROSITE" id="PS00411">
    <property type="entry name" value="KINESIN_MOTOR_1"/>
    <property type="match status" value="1"/>
</dbReference>
<dbReference type="EMBL" id="CAMPGE010024481">
    <property type="protein sequence ID" value="CAI2382314.1"/>
    <property type="molecule type" value="Genomic_DNA"/>
</dbReference>
<dbReference type="Gene3D" id="3.40.850.10">
    <property type="entry name" value="Kinesin motor domain"/>
    <property type="match status" value="1"/>
</dbReference>
<dbReference type="GO" id="GO:0005524">
    <property type="term" value="F:ATP binding"/>
    <property type="evidence" value="ECO:0007669"/>
    <property type="project" value="UniProtKB-UniRule"/>
</dbReference>
<feature type="binding site" evidence="6">
    <location>
        <begin position="148"/>
        <end position="155"/>
    </location>
    <ligand>
        <name>ATP</name>
        <dbReference type="ChEBI" id="CHEBI:30616"/>
    </ligand>
</feature>
<dbReference type="AlphaFoldDB" id="A0AAD1Y0M4"/>
<feature type="coiled-coil region" evidence="8">
    <location>
        <begin position="506"/>
        <end position="533"/>
    </location>
</feature>
<feature type="domain" description="Kinesin motor" evidence="10">
    <location>
        <begin position="50"/>
        <end position="393"/>
    </location>
</feature>
<dbReference type="SUPFAM" id="SSF52540">
    <property type="entry name" value="P-loop containing nucleoside triphosphate hydrolases"/>
    <property type="match status" value="1"/>
</dbReference>
<keyword evidence="5 6" id="KW-0505">Motor protein</keyword>
<dbReference type="Proteomes" id="UP001295684">
    <property type="component" value="Unassembled WGS sequence"/>
</dbReference>
<sequence>MSKASEFLKNIQRPKSGLTHSIADDASYFSELAEEETVNHVKNLQSGEANIMVAVRVRPVSKAELKKELYPIVKVMDDKFITVQDPSTGPGDGEFATNQASGGVKEKQYAFDYVFDENTEQKTVFDKTTQILLDGVLDGYNATVFAYGATGAGKTYTMLGTPTEKGIFGNSFEELFTQMEDHSKDKEFKIKMSFIEIYNEMIFDLLLPNEKPLELREDATKGIHVAGISEIRAESTGEVLELLHLGNQNRSTEATDANNESSRSHALLLVTVEHKERNSGTEAEIKVGKFSLIDLAGSERASNTNNTGIRLVEGANINRSLLALGNCITLLYQNSEKKSKKYIPFRDSKLTRLLKDSLGGNSRTVMIANISPCNSVYEETSNTLKYASRAKNIKTDVRRNVLSVSFHVSKYQSIINSLKKQVNELKDELAQQDLDSTKDAKTFDQLRKEMEDNFQKEVENRKSYMENERVLIEASIKLFQHKTEFEKYNKEFGKTHVKTKQADENIKAEQKVIEKCNDNLKKYREKLPQIMKKKKIKDLQLAMLQVISQNHATSIENITLKNKEEIEMGKAKAKDIELKYLQEMVAIRDSVITQTKKQLQNNLETPEDIQKRMKISFPSLTYSNTNLSNTMRNRNRSVSVRVEGNGGDTASDLSMPTVVGNAKQ</sequence>
<keyword evidence="3 6" id="KW-0067">ATP-binding</keyword>
<evidence type="ECO:0000256" key="6">
    <source>
        <dbReference type="PROSITE-ProRule" id="PRU00283"/>
    </source>
</evidence>
<dbReference type="GO" id="GO:0005874">
    <property type="term" value="C:microtubule"/>
    <property type="evidence" value="ECO:0007669"/>
    <property type="project" value="UniProtKB-KW"/>
</dbReference>
<dbReference type="PRINTS" id="PR00380">
    <property type="entry name" value="KINESINHEAVY"/>
</dbReference>
<gene>
    <name evidence="11" type="ORF">ECRASSUSDP1_LOCUS23784</name>
</gene>
<keyword evidence="4 8" id="KW-0175">Coiled coil</keyword>
<evidence type="ECO:0000256" key="9">
    <source>
        <dbReference type="SAM" id="MobiDB-lite"/>
    </source>
</evidence>
<comment type="caution">
    <text evidence="11">The sequence shown here is derived from an EMBL/GenBank/DDBJ whole genome shotgun (WGS) entry which is preliminary data.</text>
</comment>
<feature type="coiled-coil region" evidence="8">
    <location>
        <begin position="408"/>
        <end position="467"/>
    </location>
</feature>
<dbReference type="GO" id="GO:0007018">
    <property type="term" value="P:microtubule-based movement"/>
    <property type="evidence" value="ECO:0007669"/>
    <property type="project" value="InterPro"/>
</dbReference>
<dbReference type="PROSITE" id="PS50067">
    <property type="entry name" value="KINESIN_MOTOR_2"/>
    <property type="match status" value="1"/>
</dbReference>
<evidence type="ECO:0000256" key="1">
    <source>
        <dbReference type="ARBA" id="ARBA00022701"/>
    </source>
</evidence>
<evidence type="ECO:0000256" key="5">
    <source>
        <dbReference type="ARBA" id="ARBA00023175"/>
    </source>
</evidence>
<keyword evidence="12" id="KW-1185">Reference proteome</keyword>
<dbReference type="InterPro" id="IPR027640">
    <property type="entry name" value="Kinesin-like_fam"/>
</dbReference>
<keyword evidence="1 7" id="KW-0493">Microtubule</keyword>
<dbReference type="Pfam" id="PF00225">
    <property type="entry name" value="Kinesin"/>
    <property type="match status" value="1"/>
</dbReference>
<proteinExistence type="inferred from homology"/>
<organism evidence="11 12">
    <name type="scientific">Euplotes crassus</name>
    <dbReference type="NCBI Taxonomy" id="5936"/>
    <lineage>
        <taxon>Eukaryota</taxon>
        <taxon>Sar</taxon>
        <taxon>Alveolata</taxon>
        <taxon>Ciliophora</taxon>
        <taxon>Intramacronucleata</taxon>
        <taxon>Spirotrichea</taxon>
        <taxon>Hypotrichia</taxon>
        <taxon>Euplotida</taxon>
        <taxon>Euplotidae</taxon>
        <taxon>Moneuplotes</taxon>
    </lineage>
</organism>
<dbReference type="SMART" id="SM00129">
    <property type="entry name" value="KISc"/>
    <property type="match status" value="1"/>
</dbReference>
<evidence type="ECO:0000313" key="11">
    <source>
        <dbReference type="EMBL" id="CAI2382314.1"/>
    </source>
</evidence>
<protein>
    <recommendedName>
        <fullName evidence="7">Kinesin-like protein</fullName>
    </recommendedName>
</protein>
<comment type="similarity">
    <text evidence="6 7">Belongs to the TRAFAC class myosin-kinesin ATPase superfamily. Kinesin family.</text>
</comment>
<dbReference type="GO" id="GO:0003777">
    <property type="term" value="F:microtubule motor activity"/>
    <property type="evidence" value="ECO:0007669"/>
    <property type="project" value="InterPro"/>
</dbReference>
<dbReference type="FunFam" id="3.40.850.10:FF:000056">
    <property type="entry name" value="Kinesin-like protein"/>
    <property type="match status" value="1"/>
</dbReference>
<evidence type="ECO:0000256" key="4">
    <source>
        <dbReference type="ARBA" id="ARBA00023054"/>
    </source>
</evidence>
<accession>A0AAD1Y0M4</accession>
<dbReference type="InterPro" id="IPR001752">
    <property type="entry name" value="Kinesin_motor_dom"/>
</dbReference>
<name>A0AAD1Y0M4_EUPCR</name>
<dbReference type="InterPro" id="IPR027417">
    <property type="entry name" value="P-loop_NTPase"/>
</dbReference>
<evidence type="ECO:0000256" key="3">
    <source>
        <dbReference type="ARBA" id="ARBA00022840"/>
    </source>
</evidence>
<feature type="region of interest" description="Disordered" evidence="9">
    <location>
        <begin position="641"/>
        <end position="664"/>
    </location>
</feature>
<reference evidence="11" key="1">
    <citation type="submission" date="2023-07" db="EMBL/GenBank/DDBJ databases">
        <authorList>
            <consortium name="AG Swart"/>
            <person name="Singh M."/>
            <person name="Singh A."/>
            <person name="Seah K."/>
            <person name="Emmerich C."/>
        </authorList>
    </citation>
    <scope>NUCLEOTIDE SEQUENCE</scope>
    <source>
        <strain evidence="11">DP1</strain>
    </source>
</reference>
<evidence type="ECO:0000256" key="2">
    <source>
        <dbReference type="ARBA" id="ARBA00022741"/>
    </source>
</evidence>
<evidence type="ECO:0000313" key="12">
    <source>
        <dbReference type="Proteomes" id="UP001295684"/>
    </source>
</evidence>
<evidence type="ECO:0000259" key="10">
    <source>
        <dbReference type="PROSITE" id="PS50067"/>
    </source>
</evidence>
<evidence type="ECO:0000256" key="8">
    <source>
        <dbReference type="SAM" id="Coils"/>
    </source>
</evidence>
<keyword evidence="2 6" id="KW-0547">Nucleotide-binding</keyword>
<dbReference type="GO" id="GO:0008017">
    <property type="term" value="F:microtubule binding"/>
    <property type="evidence" value="ECO:0007669"/>
    <property type="project" value="InterPro"/>
</dbReference>
<dbReference type="PANTHER" id="PTHR47968:SF13">
    <property type="entry name" value="KINESIN-LIKE PROTEIN KIF19 ISOFORM X1"/>
    <property type="match status" value="1"/>
</dbReference>
<dbReference type="InterPro" id="IPR019821">
    <property type="entry name" value="Kinesin_motor_CS"/>
</dbReference>
<dbReference type="InterPro" id="IPR036961">
    <property type="entry name" value="Kinesin_motor_dom_sf"/>
</dbReference>